<organism evidence="6 7">
    <name type="scientific">Candidatus Cryptobacteroides intestinavium</name>
    <dbReference type="NCBI Taxonomy" id="2840766"/>
    <lineage>
        <taxon>Bacteria</taxon>
        <taxon>Pseudomonadati</taxon>
        <taxon>Bacteroidota</taxon>
        <taxon>Bacteroidia</taxon>
        <taxon>Bacteroidales</taxon>
        <taxon>Candidatus Cryptobacteroides</taxon>
    </lineage>
</organism>
<reference evidence="6" key="2">
    <citation type="journal article" date="2021" name="PeerJ">
        <title>Extensive microbial diversity within the chicken gut microbiome revealed by metagenomics and culture.</title>
        <authorList>
            <person name="Gilroy R."/>
            <person name="Ravi A."/>
            <person name="Getino M."/>
            <person name="Pursley I."/>
            <person name="Horton D.L."/>
            <person name="Alikhan N.F."/>
            <person name="Baker D."/>
            <person name="Gharbi K."/>
            <person name="Hall N."/>
            <person name="Watson M."/>
            <person name="Adriaenssens E.M."/>
            <person name="Foster-Nyarko E."/>
            <person name="Jarju S."/>
            <person name="Secka A."/>
            <person name="Antonio M."/>
            <person name="Oren A."/>
            <person name="Chaudhuri R.R."/>
            <person name="La Ragione R."/>
            <person name="Hildebrand F."/>
            <person name="Pallen M.J."/>
        </authorList>
    </citation>
    <scope>NUCLEOTIDE SEQUENCE</scope>
    <source>
        <strain evidence="6">B1-20833</strain>
    </source>
</reference>
<dbReference type="Pfam" id="PF01814">
    <property type="entry name" value="Hemerythrin"/>
    <property type="match status" value="1"/>
</dbReference>
<dbReference type="Gene3D" id="1.20.120.520">
    <property type="entry name" value="nmb1532 protein domain like"/>
    <property type="match status" value="1"/>
</dbReference>
<comment type="subcellular location">
    <subcellularLocation>
        <location evidence="1">Cytoplasm</location>
    </subcellularLocation>
</comment>
<dbReference type="PANTHER" id="PTHR36438">
    <property type="entry name" value="IRON-SULFUR CLUSTER REPAIR PROTEIN YTFE"/>
    <property type="match status" value="1"/>
</dbReference>
<keyword evidence="2" id="KW-0963">Cytoplasm</keyword>
<proteinExistence type="predicted"/>
<evidence type="ECO:0000313" key="6">
    <source>
        <dbReference type="EMBL" id="MBO8451984.1"/>
    </source>
</evidence>
<evidence type="ECO:0000256" key="3">
    <source>
        <dbReference type="ARBA" id="ARBA00022723"/>
    </source>
</evidence>
<evidence type="ECO:0000259" key="5">
    <source>
        <dbReference type="Pfam" id="PF01814"/>
    </source>
</evidence>
<gene>
    <name evidence="6" type="ORF">IAC06_03755</name>
</gene>
<dbReference type="GO" id="GO:0046872">
    <property type="term" value="F:metal ion binding"/>
    <property type="evidence" value="ECO:0007669"/>
    <property type="project" value="UniProtKB-KW"/>
</dbReference>
<dbReference type="EMBL" id="JADIMI010000034">
    <property type="protein sequence ID" value="MBO8451984.1"/>
    <property type="molecule type" value="Genomic_DNA"/>
</dbReference>
<evidence type="ECO:0000313" key="7">
    <source>
        <dbReference type="Proteomes" id="UP000823661"/>
    </source>
</evidence>
<comment type="caution">
    <text evidence="6">The sequence shown here is derived from an EMBL/GenBank/DDBJ whole genome shotgun (WGS) entry which is preliminary data.</text>
</comment>
<evidence type="ECO:0000256" key="2">
    <source>
        <dbReference type="ARBA" id="ARBA00022490"/>
    </source>
</evidence>
<keyword evidence="4" id="KW-0408">Iron</keyword>
<accession>A0A9D9EQW6</accession>
<reference evidence="6" key="1">
    <citation type="submission" date="2020-10" db="EMBL/GenBank/DDBJ databases">
        <authorList>
            <person name="Gilroy R."/>
        </authorList>
    </citation>
    <scope>NUCLEOTIDE SEQUENCE</scope>
    <source>
        <strain evidence="6">B1-20833</strain>
    </source>
</reference>
<dbReference type="InterPro" id="IPR012312">
    <property type="entry name" value="Hemerythrin-like"/>
</dbReference>
<dbReference type="AlphaFoldDB" id="A0A9D9EQW6"/>
<protein>
    <submittedName>
        <fullName evidence="6">Hemerythrin domain-containing protein</fullName>
    </submittedName>
</protein>
<sequence>MRQDMTIEPSMKLADLIELNYKLLDVLSRLGVGLGFGEHTISDACSAFDIRSGSFLVICNEYTFDGYVPSADLLASADVRDIMKYLHNSHIYYMEKEMELLRSRLVRLLEPVGPDQRAVVEKFFSDYRDEVKNHFDYEEDVVFPYVDALLCGRDRRGYSIGQFEENHSNIDEKLNDLKNIVMKYLPDVCDPLLRNEVLYHIFYLEEDLHHHTLIEDNVLVPMVDMLERR</sequence>
<keyword evidence="3" id="KW-0479">Metal-binding</keyword>
<dbReference type="PANTHER" id="PTHR36438:SF1">
    <property type="entry name" value="IRON-SULFUR CLUSTER REPAIR PROTEIN YTFE"/>
    <property type="match status" value="1"/>
</dbReference>
<dbReference type="GO" id="GO:0005737">
    <property type="term" value="C:cytoplasm"/>
    <property type="evidence" value="ECO:0007669"/>
    <property type="project" value="UniProtKB-SubCell"/>
</dbReference>
<evidence type="ECO:0000256" key="4">
    <source>
        <dbReference type="ARBA" id="ARBA00023004"/>
    </source>
</evidence>
<dbReference type="Proteomes" id="UP000823661">
    <property type="component" value="Unassembled WGS sequence"/>
</dbReference>
<dbReference type="InterPro" id="IPR019903">
    <property type="entry name" value="RIC_family"/>
</dbReference>
<name>A0A9D9EQW6_9BACT</name>
<feature type="domain" description="Hemerythrin-like" evidence="5">
    <location>
        <begin position="98"/>
        <end position="223"/>
    </location>
</feature>
<evidence type="ECO:0000256" key="1">
    <source>
        <dbReference type="ARBA" id="ARBA00004496"/>
    </source>
</evidence>